<dbReference type="InterPro" id="IPR036514">
    <property type="entry name" value="SGNH_hydro_sf"/>
</dbReference>
<protein>
    <submittedName>
        <fullName evidence="1">Uncharacterized protein</fullName>
    </submittedName>
</protein>
<dbReference type="PANTHER" id="PTHR35124:SF4">
    <property type="entry name" value="CALCINEURIN-LIKE PHOSPHOESTERASE DOMAIN-CONTAINING PROTEIN"/>
    <property type="match status" value="1"/>
</dbReference>
<dbReference type="Gene3D" id="3.40.50.1110">
    <property type="entry name" value="SGNH hydrolase"/>
    <property type="match status" value="1"/>
</dbReference>
<dbReference type="EMBL" id="OZ019896">
    <property type="protein sequence ID" value="CAK9224207.1"/>
    <property type="molecule type" value="Genomic_DNA"/>
</dbReference>
<organism evidence="1 2">
    <name type="scientific">Sphagnum troendelagicum</name>
    <dbReference type="NCBI Taxonomy" id="128251"/>
    <lineage>
        <taxon>Eukaryota</taxon>
        <taxon>Viridiplantae</taxon>
        <taxon>Streptophyta</taxon>
        <taxon>Embryophyta</taxon>
        <taxon>Bryophyta</taxon>
        <taxon>Sphagnophytina</taxon>
        <taxon>Sphagnopsida</taxon>
        <taxon>Sphagnales</taxon>
        <taxon>Sphagnaceae</taxon>
        <taxon>Sphagnum</taxon>
    </lineage>
</organism>
<gene>
    <name evidence="1" type="ORF">CSSPTR1EN2_LOCUS17216</name>
</gene>
<reference evidence="1" key="1">
    <citation type="submission" date="2024-02" db="EMBL/GenBank/DDBJ databases">
        <authorList>
            <consortium name="ELIXIR-Norway"/>
            <consortium name="Elixir Norway"/>
        </authorList>
    </citation>
    <scope>NUCLEOTIDE SEQUENCE</scope>
</reference>
<accession>A0ABP0UL34</accession>
<dbReference type="SUPFAM" id="SSF52266">
    <property type="entry name" value="SGNH hydrolase"/>
    <property type="match status" value="1"/>
</dbReference>
<name>A0ABP0UL34_9BRYO</name>
<proteinExistence type="predicted"/>
<evidence type="ECO:0000313" key="1">
    <source>
        <dbReference type="EMBL" id="CAK9224207.1"/>
    </source>
</evidence>
<dbReference type="PANTHER" id="PTHR35124">
    <property type="entry name" value="CYTOCHROME P450 FAMILY PROTEIN"/>
    <property type="match status" value="1"/>
</dbReference>
<sequence>MAILIANEKCVDGQNMKTWKLWGRHLKFSNVFSGGDFYEIDLASNQWRARPPIEDLDNGSYAISLMVDDMFAGSFNFSVFILFDAFHGLDHVGVNWMLGQQTVSLEIVFVSKKEIQKTMDYESLLSQNGILSHNLKQCDKNQDFNRNKWTGKWLRTWINNSCEADAQGRFKDCVSTEHANDHCTHEFCSGRVSRLESNGWVYSAHCAPKIFEAEEAWNCLDGKWLLFWGDSNFQDTIRNLMFFILEIPVPEYITLAQWQLPRSFEQYMVNPLRLDQAVHISSIFNGHHDVSGANEGLDSLKDPKYREWIQQHFQIQSKSSPDIIFMNSGLHDGFRFRSPSDYVQAVDMSLDFWETIWNSNSKTPTIVYRTTVAPAGLSRGMISNPHKMEVFNKIMVERLTTRVPNVQVVDAYDLTFPWHYDNNYSDGGHYGRAPGTEEFWHGKPHHYFVDVMLAHLLLNAICPP</sequence>
<keyword evidence="2" id="KW-1185">Reference proteome</keyword>
<evidence type="ECO:0000313" key="2">
    <source>
        <dbReference type="Proteomes" id="UP001497512"/>
    </source>
</evidence>
<dbReference type="Proteomes" id="UP001497512">
    <property type="component" value="Chromosome 4"/>
</dbReference>